<dbReference type="RefSeq" id="WP_131927420.1">
    <property type="nucleotide sequence ID" value="NZ_SLXB01000031.1"/>
</dbReference>
<sequence>MNKKTESNKQIAPNLQKLPFTGYYKTLPNPRTESNPRTLLLSIIASVTGKSIHSVRKWALGTAAPSPMEKSAIATILKSDVETLFPEA</sequence>
<evidence type="ECO:0000313" key="2">
    <source>
        <dbReference type="Proteomes" id="UP000295600"/>
    </source>
</evidence>
<dbReference type="EMBL" id="SLXB01000031">
    <property type="protein sequence ID" value="TCO87496.1"/>
    <property type="molecule type" value="Genomic_DNA"/>
</dbReference>
<proteinExistence type="predicted"/>
<protein>
    <recommendedName>
        <fullName evidence="3">XRE family transcriptional regulator</fullName>
    </recommendedName>
</protein>
<organism evidence="1 2">
    <name type="scientific">Prevotella heparinolytica</name>
    <dbReference type="NCBI Taxonomy" id="28113"/>
    <lineage>
        <taxon>Bacteria</taxon>
        <taxon>Pseudomonadati</taxon>
        <taxon>Bacteroidota</taxon>
        <taxon>Bacteroidia</taxon>
        <taxon>Bacteroidales</taxon>
        <taxon>Bacteroidaceae</taxon>
        <taxon>Bacteroides</taxon>
    </lineage>
</organism>
<accession>A0A4R2LGZ7</accession>
<comment type="caution">
    <text evidence="1">The sequence shown here is derived from an EMBL/GenBank/DDBJ whole genome shotgun (WGS) entry which is preliminary data.</text>
</comment>
<dbReference type="AlphaFoldDB" id="A0A4R2LGZ7"/>
<evidence type="ECO:0008006" key="3">
    <source>
        <dbReference type="Google" id="ProtNLM"/>
    </source>
</evidence>
<evidence type="ECO:0000313" key="1">
    <source>
        <dbReference type="EMBL" id="TCO87496.1"/>
    </source>
</evidence>
<reference evidence="1 2" key="1">
    <citation type="submission" date="2019-03" db="EMBL/GenBank/DDBJ databases">
        <title>Genomic Encyclopedia of Type Strains, Phase IV (KMG-IV): sequencing the most valuable type-strain genomes for metagenomic binning, comparative biology and taxonomic classification.</title>
        <authorList>
            <person name="Goeker M."/>
        </authorList>
    </citation>
    <scope>NUCLEOTIDE SEQUENCE [LARGE SCALE GENOMIC DNA]</scope>
    <source>
        <strain evidence="1 2">DSM 23917</strain>
    </source>
</reference>
<name>A0A4R2LGZ7_9BACE</name>
<dbReference type="Proteomes" id="UP000295600">
    <property type="component" value="Unassembled WGS sequence"/>
</dbReference>
<gene>
    <name evidence="1" type="ORF">EV202_13141</name>
</gene>